<dbReference type="InterPro" id="IPR004852">
    <property type="entry name" value="Di-haem_cyt_c_peroxidsae"/>
</dbReference>
<protein>
    <recommendedName>
        <fullName evidence="12">Methylamine utilization protein MauG</fullName>
    </recommendedName>
</protein>
<keyword evidence="4 13" id="KW-0349">Heme</keyword>
<evidence type="ECO:0000256" key="10">
    <source>
        <dbReference type="ARBA" id="ARBA00023004"/>
    </source>
</evidence>
<evidence type="ECO:0000256" key="12">
    <source>
        <dbReference type="ARBA" id="ARBA00073576"/>
    </source>
</evidence>
<proteinExistence type="predicted"/>
<comment type="subcellular location">
    <subcellularLocation>
        <location evidence="1">Periplasm</location>
    </subcellularLocation>
</comment>
<feature type="binding site" description="axial binding residue" evidence="14">
    <location>
        <position position="104"/>
    </location>
    <ligand>
        <name>heme c</name>
        <dbReference type="ChEBI" id="CHEBI:61717"/>
        <label>1</label>
    </ligand>
    <ligandPart>
        <name>Fe</name>
        <dbReference type="ChEBI" id="CHEBI:18248"/>
    </ligandPart>
</feature>
<dbReference type="GO" id="GO:0004130">
    <property type="term" value="F:cytochrome-c peroxidase activity"/>
    <property type="evidence" value="ECO:0007669"/>
    <property type="project" value="TreeGrafter"/>
</dbReference>
<feature type="binding site" description="covalent" evidence="13">
    <location>
        <position position="100"/>
    </location>
    <ligand>
        <name>heme c</name>
        <dbReference type="ChEBI" id="CHEBI:61717"/>
        <label>1</label>
    </ligand>
</feature>
<feature type="binding site" description="covalent" evidence="13">
    <location>
        <position position="103"/>
    </location>
    <ligand>
        <name>heme c</name>
        <dbReference type="ChEBI" id="CHEBI:61717"/>
        <label>1</label>
    </ligand>
</feature>
<evidence type="ECO:0000313" key="16">
    <source>
        <dbReference type="EMBL" id="KMQ64901.1"/>
    </source>
</evidence>
<keyword evidence="8" id="KW-0249">Electron transport</keyword>
<evidence type="ECO:0000256" key="13">
    <source>
        <dbReference type="PIRSR" id="PIRSR000294-1"/>
    </source>
</evidence>
<comment type="function">
    <text evidence="11">Involved in methylamine metabolism. Essential for the maturation of the beta subunit of MADH, presumably via a step in the biosynthesis of tryptophan tryptophylquinone (TTQ), the cofactor of MADH.</text>
</comment>
<evidence type="ECO:0000256" key="8">
    <source>
        <dbReference type="ARBA" id="ARBA00022982"/>
    </source>
</evidence>
<dbReference type="InterPro" id="IPR026259">
    <property type="entry name" value="MauG/Cytc_peroxidase"/>
</dbReference>
<dbReference type="InterPro" id="IPR036909">
    <property type="entry name" value="Cyt_c-like_dom_sf"/>
</dbReference>
<dbReference type="InterPro" id="IPR009056">
    <property type="entry name" value="Cyt_c-like_dom"/>
</dbReference>
<dbReference type="GO" id="GO:0020037">
    <property type="term" value="F:heme binding"/>
    <property type="evidence" value="ECO:0007669"/>
    <property type="project" value="InterPro"/>
</dbReference>
<dbReference type="GO" id="GO:0046872">
    <property type="term" value="F:metal ion binding"/>
    <property type="evidence" value="ECO:0007669"/>
    <property type="project" value="UniProtKB-KW"/>
</dbReference>
<feature type="binding site" description="axial binding residue" evidence="14">
    <location>
        <position position="249"/>
    </location>
    <ligand>
        <name>heme c</name>
        <dbReference type="ChEBI" id="CHEBI:61717"/>
        <label>2</label>
    </ligand>
    <ligandPart>
        <name>Fe</name>
        <dbReference type="ChEBI" id="CHEBI:18248"/>
    </ligandPart>
</feature>
<keyword evidence="7" id="KW-0574">Periplasm</keyword>
<gene>
    <name evidence="16" type="ORF">ACM46_11880</name>
</gene>
<evidence type="ECO:0000256" key="9">
    <source>
        <dbReference type="ARBA" id="ARBA00023002"/>
    </source>
</evidence>
<feature type="binding site" description="axial binding residue" evidence="14">
    <location>
        <position position="120"/>
    </location>
    <ligand>
        <name>heme c</name>
        <dbReference type="ChEBI" id="CHEBI:61717"/>
        <label>1</label>
    </ligand>
    <ligandPart>
        <name>Fe</name>
        <dbReference type="ChEBI" id="CHEBI:18248"/>
    </ligandPart>
</feature>
<dbReference type="PROSITE" id="PS51007">
    <property type="entry name" value="CYTC"/>
    <property type="match status" value="2"/>
</dbReference>
<keyword evidence="6" id="KW-0732">Signal</keyword>
<dbReference type="EMBL" id="LFND01000003">
    <property type="protein sequence ID" value="KMQ64901.1"/>
    <property type="molecule type" value="Genomic_DNA"/>
</dbReference>
<accession>A0A0J7IG07</accession>
<evidence type="ECO:0000256" key="11">
    <source>
        <dbReference type="ARBA" id="ARBA00058991"/>
    </source>
</evidence>
<evidence type="ECO:0000256" key="4">
    <source>
        <dbReference type="ARBA" id="ARBA00022617"/>
    </source>
</evidence>
<feature type="binding site" description="covalent" evidence="13">
    <location>
        <position position="245"/>
    </location>
    <ligand>
        <name>heme c</name>
        <dbReference type="ChEBI" id="CHEBI:61717"/>
        <label>2</label>
    </ligand>
</feature>
<dbReference type="Gene3D" id="1.10.760.10">
    <property type="entry name" value="Cytochrome c-like domain"/>
    <property type="match status" value="2"/>
</dbReference>
<evidence type="ECO:0000313" key="17">
    <source>
        <dbReference type="Proteomes" id="UP000036261"/>
    </source>
</evidence>
<dbReference type="PANTHER" id="PTHR30600:SF10">
    <property type="entry name" value="BLL6722 PROTEIN"/>
    <property type="match status" value="1"/>
</dbReference>
<keyword evidence="5 14" id="KW-0479">Metal-binding</keyword>
<feature type="domain" description="Cytochrome c" evidence="15">
    <location>
        <begin position="78"/>
        <end position="186"/>
    </location>
</feature>
<dbReference type="PIRSF" id="PIRSF000294">
    <property type="entry name" value="Cytochrome-c_peroxidase"/>
    <property type="match status" value="1"/>
</dbReference>
<evidence type="ECO:0000256" key="7">
    <source>
        <dbReference type="ARBA" id="ARBA00022764"/>
    </source>
</evidence>
<dbReference type="RefSeq" id="WP_048506840.1">
    <property type="nucleotide sequence ID" value="NZ_LFND01000003.1"/>
</dbReference>
<feature type="binding site" description="covalent" evidence="13">
    <location>
        <position position="248"/>
    </location>
    <ligand>
        <name>heme c</name>
        <dbReference type="ChEBI" id="CHEBI:61717"/>
        <label>2</label>
    </ligand>
</feature>
<name>A0A0J7IG07_9FLAO</name>
<evidence type="ECO:0000256" key="2">
    <source>
        <dbReference type="ARBA" id="ARBA00004856"/>
    </source>
</evidence>
<sequence length="376" mass="43182">MKKRIIALLGVISAIYTFSSFGKVYQGYTRQELRDLYGSGNHELWPKPHLFDEAKEGFQDIGSLPKPEFPKDNPYSKDKEELGKILFFDPRLSKSGQISCANCHDPELAWADGRRVAYGHDRQQGTRNTPTILNIIYAKEYFWDGRAASLEEQAKAPIENPVEMNLHSRLAVKRIAKIKGYREYFQKAFGDDKITEEHIVKAIATFERTIISPKSKFDKFVGGEKEAFTDSEINGLHLFRTKANCINCHNTPYFSDQKFHNLGLTYFGREYEDLGLYNISKKNEDVGKFKTPTLREVSQTAPYMHNGLFPNIRGVLNMYNAGMPNEKRNRDSPLAPKKSGMLEKLNLTDTELTDLENFLKTLHSYQYKMRAPQLPK</sequence>
<keyword evidence="17" id="KW-1185">Reference proteome</keyword>
<keyword evidence="3" id="KW-0813">Transport</keyword>
<evidence type="ECO:0000256" key="1">
    <source>
        <dbReference type="ARBA" id="ARBA00004418"/>
    </source>
</evidence>
<dbReference type="OrthoDB" id="9805202at2"/>
<dbReference type="STRING" id="558151.ACM46_11880"/>
<comment type="PTM">
    <text evidence="13">Binds 2 heme groups per subunit.</text>
</comment>
<keyword evidence="10 14" id="KW-0408">Iron</keyword>
<evidence type="ECO:0000256" key="3">
    <source>
        <dbReference type="ARBA" id="ARBA00022448"/>
    </source>
</evidence>
<reference evidence="16 17" key="1">
    <citation type="journal article" date="2013" name="Int. J. Syst. Evol. Microbiol.">
        <title>Chryseobacterium angstadtii sp. nov., isolated from a newt tank.</title>
        <authorList>
            <person name="Kirk K.E."/>
            <person name="Hoffman J.A."/>
            <person name="Smith K.A."/>
            <person name="Strahan B.L."/>
            <person name="Failor K.C."/>
            <person name="Krebs J.E."/>
            <person name="Gale A.N."/>
            <person name="Do T.D."/>
            <person name="Sontag T.C."/>
            <person name="Batties A.M."/>
            <person name="Mistiszyn K."/>
            <person name="Newman J.D."/>
        </authorList>
    </citation>
    <scope>NUCLEOTIDE SEQUENCE [LARGE SCALE GENOMIC DNA]</scope>
    <source>
        <strain evidence="16 17">KM</strain>
    </source>
</reference>
<organism evidence="16 17">
    <name type="scientific">Chryseobacterium angstadtii</name>
    <dbReference type="NCBI Taxonomy" id="558151"/>
    <lineage>
        <taxon>Bacteria</taxon>
        <taxon>Pseudomonadati</taxon>
        <taxon>Bacteroidota</taxon>
        <taxon>Flavobacteriia</taxon>
        <taxon>Flavobacteriales</taxon>
        <taxon>Weeksellaceae</taxon>
        <taxon>Chryseobacterium group</taxon>
        <taxon>Chryseobacterium</taxon>
    </lineage>
</organism>
<dbReference type="AlphaFoldDB" id="A0A0J7IG07"/>
<dbReference type="Proteomes" id="UP000036261">
    <property type="component" value="Unassembled WGS sequence"/>
</dbReference>
<evidence type="ECO:0000256" key="14">
    <source>
        <dbReference type="PIRSR" id="PIRSR000294-2"/>
    </source>
</evidence>
<dbReference type="FunFam" id="1.10.760.10:FF:000019">
    <property type="entry name" value="Di-heme cytochrome C peroxidase"/>
    <property type="match status" value="1"/>
</dbReference>
<dbReference type="SUPFAM" id="SSF46626">
    <property type="entry name" value="Cytochrome c"/>
    <property type="match status" value="2"/>
</dbReference>
<evidence type="ECO:0000256" key="5">
    <source>
        <dbReference type="ARBA" id="ARBA00022723"/>
    </source>
</evidence>
<comment type="cofactor">
    <cofactor evidence="13">
        <name>heme</name>
        <dbReference type="ChEBI" id="CHEBI:30413"/>
    </cofactor>
    <text evidence="13">Binds 2 heme groups.</text>
</comment>
<dbReference type="Pfam" id="PF03150">
    <property type="entry name" value="CCP_MauG"/>
    <property type="match status" value="1"/>
</dbReference>
<comment type="caution">
    <text evidence="16">The sequence shown here is derived from an EMBL/GenBank/DDBJ whole genome shotgun (WGS) entry which is preliminary data.</text>
</comment>
<dbReference type="InterPro" id="IPR051395">
    <property type="entry name" value="Cytochrome_c_Peroxidase/MauG"/>
</dbReference>
<dbReference type="GO" id="GO:0009055">
    <property type="term" value="F:electron transfer activity"/>
    <property type="evidence" value="ECO:0007669"/>
    <property type="project" value="InterPro"/>
</dbReference>
<feature type="domain" description="Cytochrome c" evidence="15">
    <location>
        <begin position="230"/>
        <end position="363"/>
    </location>
</feature>
<keyword evidence="9" id="KW-0560">Oxidoreductase</keyword>
<dbReference type="PATRIC" id="fig|558151.6.peg.2506"/>
<keyword evidence="16" id="KW-0575">Peroxidase</keyword>
<comment type="pathway">
    <text evidence="2">One-carbon metabolism; methylamine degradation.</text>
</comment>
<evidence type="ECO:0000259" key="15">
    <source>
        <dbReference type="PROSITE" id="PS51007"/>
    </source>
</evidence>
<evidence type="ECO:0000256" key="6">
    <source>
        <dbReference type="ARBA" id="ARBA00022729"/>
    </source>
</evidence>
<dbReference type="GO" id="GO:0042597">
    <property type="term" value="C:periplasmic space"/>
    <property type="evidence" value="ECO:0007669"/>
    <property type="project" value="UniProtKB-SubCell"/>
</dbReference>
<dbReference type="PANTHER" id="PTHR30600">
    <property type="entry name" value="CYTOCHROME C PEROXIDASE-RELATED"/>
    <property type="match status" value="1"/>
</dbReference>